<gene>
    <name evidence="2" type="ORF">C7I84_05400</name>
</gene>
<sequence length="285" mass="31752">MDWTVAIERNREALKRILAMLVAMAGLDSRELGGQFIFFRRKGGSSEEVARAEKSELSPALSPSLTLPRRLHRAVVKLLHPAEAAVRRLVIVAARGLVVALPAPCPRKPKSAMPRKAGRPGVPPPAQNSARRVPSLPLLDPLRMPRPWSGRAWWVPRSVPRISFPGYSKPFRIPPPPSPDDPVSATRLVLRLQALAAALDDLPGQARRFARWRARHDAALAQERETGTRRLRRTRPLKPGRPPGWRRKPDHEVREVLNELHGLAFDALQRPARRDGTSVGPRSEA</sequence>
<feature type="region of interest" description="Disordered" evidence="1">
    <location>
        <begin position="264"/>
        <end position="285"/>
    </location>
</feature>
<dbReference type="AlphaFoldDB" id="A0A2P7SPH7"/>
<dbReference type="Proteomes" id="UP000241229">
    <property type="component" value="Unassembled WGS sequence"/>
</dbReference>
<protein>
    <submittedName>
        <fullName evidence="2">Uncharacterized protein</fullName>
    </submittedName>
</protein>
<organism evidence="2 3">
    <name type="scientific">Kumtagia ephedrae</name>
    <dbReference type="NCBI Taxonomy" id="2116701"/>
    <lineage>
        <taxon>Bacteria</taxon>
        <taxon>Pseudomonadati</taxon>
        <taxon>Pseudomonadota</taxon>
        <taxon>Alphaproteobacteria</taxon>
        <taxon>Hyphomicrobiales</taxon>
        <taxon>Phyllobacteriaceae</taxon>
        <taxon>Kumtagia</taxon>
    </lineage>
</organism>
<dbReference type="EMBL" id="PXYK01000004">
    <property type="protein sequence ID" value="PSJ64389.1"/>
    <property type="molecule type" value="Genomic_DNA"/>
</dbReference>
<reference evidence="2 3" key="1">
    <citation type="submission" date="2018-03" db="EMBL/GenBank/DDBJ databases">
        <title>The draft genome of Mesorhizobium sp. 6GN-30.</title>
        <authorList>
            <person name="Liu L."/>
            <person name="Li L."/>
            <person name="Wang T."/>
            <person name="Zhang X."/>
            <person name="Liang L."/>
        </authorList>
    </citation>
    <scope>NUCLEOTIDE SEQUENCE [LARGE SCALE GENOMIC DNA]</scope>
    <source>
        <strain evidence="2 3">6GN30</strain>
    </source>
</reference>
<proteinExistence type="predicted"/>
<evidence type="ECO:0000256" key="1">
    <source>
        <dbReference type="SAM" id="MobiDB-lite"/>
    </source>
</evidence>
<comment type="caution">
    <text evidence="2">The sequence shown here is derived from an EMBL/GenBank/DDBJ whole genome shotgun (WGS) entry which is preliminary data.</text>
</comment>
<evidence type="ECO:0000313" key="2">
    <source>
        <dbReference type="EMBL" id="PSJ64389.1"/>
    </source>
</evidence>
<evidence type="ECO:0000313" key="3">
    <source>
        <dbReference type="Proteomes" id="UP000241229"/>
    </source>
</evidence>
<feature type="compositionally biased region" description="Basic residues" evidence="1">
    <location>
        <begin position="229"/>
        <end position="246"/>
    </location>
</feature>
<feature type="region of interest" description="Disordered" evidence="1">
    <location>
        <begin position="222"/>
        <end position="251"/>
    </location>
</feature>
<keyword evidence="3" id="KW-1185">Reference proteome</keyword>
<dbReference type="OrthoDB" id="8101535at2"/>
<name>A0A2P7SPH7_9HYPH</name>
<feature type="region of interest" description="Disordered" evidence="1">
    <location>
        <begin position="105"/>
        <end position="134"/>
    </location>
</feature>
<accession>A0A2P7SPH7</accession>